<accession>A0ABQ0AJF1</accession>
<organism evidence="1 2">
    <name type="scientific">Pseudophaeobacter arcticus</name>
    <dbReference type="NCBI Taxonomy" id="385492"/>
    <lineage>
        <taxon>Bacteria</taxon>
        <taxon>Pseudomonadati</taxon>
        <taxon>Pseudomonadota</taxon>
        <taxon>Alphaproteobacteria</taxon>
        <taxon>Rhodobacterales</taxon>
        <taxon>Paracoccaceae</taxon>
        <taxon>Pseudophaeobacter</taxon>
    </lineage>
</organism>
<sequence>MEVTQTPQGQLFINLQPTSYDGEVADIDGMFFNMNDDSDVPGLNFSPDENAIPVTGHLAEANSVNTLDDGLTVPENYDGMVQFGQAPDSTDGTVNNANFTLWSDAGLTLDDIDLSSVSLVVSNPDGSQDVLSGGYDPAAAASDSSSYANGGVSDAGLESWYAANTAPTGDDGGEDDDNPVFAEIMALMNQPVDDLPEDCEQEEAVEADCLV</sequence>
<gene>
    <name evidence="1" type="ORF">NBRC116598_14320</name>
</gene>
<dbReference type="Proteomes" id="UP001441944">
    <property type="component" value="Unassembled WGS sequence"/>
</dbReference>
<name>A0ABQ0AJF1_9RHOB</name>
<reference evidence="1 2" key="1">
    <citation type="submission" date="2024-04" db="EMBL/GenBank/DDBJ databases">
        <title>Draft genome sequence of Pseudophaeobacter arcticus NBRC 116598.</title>
        <authorList>
            <person name="Miyakawa T."/>
            <person name="Kusuya Y."/>
            <person name="Miura T."/>
        </authorList>
    </citation>
    <scope>NUCLEOTIDE SEQUENCE [LARGE SCALE GENOMIC DNA]</scope>
    <source>
        <strain evidence="1 2">SU-CL00105</strain>
    </source>
</reference>
<evidence type="ECO:0000313" key="1">
    <source>
        <dbReference type="EMBL" id="GAA6195988.1"/>
    </source>
</evidence>
<evidence type="ECO:0000313" key="2">
    <source>
        <dbReference type="Proteomes" id="UP001441944"/>
    </source>
</evidence>
<dbReference type="EMBL" id="BAABWU010000004">
    <property type="protein sequence ID" value="GAA6195988.1"/>
    <property type="molecule type" value="Genomic_DNA"/>
</dbReference>
<protein>
    <submittedName>
        <fullName evidence="1">Uncharacterized protein</fullName>
    </submittedName>
</protein>
<proteinExistence type="predicted"/>
<keyword evidence="2" id="KW-1185">Reference proteome</keyword>
<comment type="caution">
    <text evidence="1">The sequence shown here is derived from an EMBL/GenBank/DDBJ whole genome shotgun (WGS) entry which is preliminary data.</text>
</comment>